<dbReference type="Pfam" id="PF03061">
    <property type="entry name" value="4HBT"/>
    <property type="match status" value="1"/>
</dbReference>
<feature type="domain" description="Thioesterase" evidence="3">
    <location>
        <begin position="87"/>
        <end position="163"/>
    </location>
</feature>
<proteinExistence type="inferred from homology"/>
<evidence type="ECO:0000313" key="6">
    <source>
        <dbReference type="EMBL" id="HGF87882.1"/>
    </source>
</evidence>
<dbReference type="Gene3D" id="3.10.129.10">
    <property type="entry name" value="Hotdog Thioesterase"/>
    <property type="match status" value="1"/>
</dbReference>
<name>A0A7C2N6I3_ARCFL</name>
<dbReference type="EMBL" id="DSQD01000180">
    <property type="protein sequence ID" value="HGF87882.1"/>
    <property type="molecule type" value="Genomic_DNA"/>
</dbReference>
<dbReference type="GO" id="GO:0047617">
    <property type="term" value="F:fatty acyl-CoA hydrolase activity"/>
    <property type="evidence" value="ECO:0007669"/>
    <property type="project" value="InterPro"/>
</dbReference>
<accession>A0A7C2N6I3</accession>
<dbReference type="SUPFAM" id="SSF54637">
    <property type="entry name" value="Thioesterase/thiol ester dehydrase-isomerase"/>
    <property type="match status" value="1"/>
</dbReference>
<evidence type="ECO:0000256" key="2">
    <source>
        <dbReference type="ARBA" id="ARBA00022801"/>
    </source>
</evidence>
<dbReference type="AlphaFoldDB" id="A0A7C2N6I3"/>
<dbReference type="InterPro" id="IPR039298">
    <property type="entry name" value="ACOT13"/>
</dbReference>
<comment type="caution">
    <text evidence="4">The sequence shown here is derived from an EMBL/GenBank/DDBJ whole genome shotgun (WGS) entry which is preliminary data.</text>
</comment>
<evidence type="ECO:0000313" key="4">
    <source>
        <dbReference type="EMBL" id="HET21042.1"/>
    </source>
</evidence>
<organism evidence="4">
    <name type="scientific">Archaeoglobus fulgidus</name>
    <dbReference type="NCBI Taxonomy" id="2234"/>
    <lineage>
        <taxon>Archaea</taxon>
        <taxon>Methanobacteriati</taxon>
        <taxon>Methanobacteriota</taxon>
        <taxon>Archaeoglobi</taxon>
        <taxon>Archaeoglobales</taxon>
        <taxon>Archaeoglobaceae</taxon>
        <taxon>Archaeoglobus</taxon>
    </lineage>
</organism>
<comment type="similarity">
    <text evidence="1">Belongs to the thioesterase PaaI family.</text>
</comment>
<dbReference type="CDD" id="cd03443">
    <property type="entry name" value="PaaI_thioesterase"/>
    <property type="match status" value="1"/>
</dbReference>
<evidence type="ECO:0000256" key="1">
    <source>
        <dbReference type="ARBA" id="ARBA00008324"/>
    </source>
</evidence>
<dbReference type="InterPro" id="IPR029069">
    <property type="entry name" value="HotDog_dom_sf"/>
</dbReference>
<dbReference type="InterPro" id="IPR006683">
    <property type="entry name" value="Thioestr_dom"/>
</dbReference>
<dbReference type="InterPro" id="IPR003736">
    <property type="entry name" value="PAAI_dom"/>
</dbReference>
<sequence>MLEKPLCFRGTDTDSFRNCKRLPDEQCNQKFIKISLPENSMNEYEEILSIVGSAPWYRLTGMTPKVLGDRVVVEMEIDKNKHLQALGTAHGGAIASVLDSAIGLNVNREVIKMGKTAVTAQLNIHYIRPVAEGKIVGVGMPVHIGSKVTVGYGEVRNEDGELIATGTATFYIINRKFKD</sequence>
<dbReference type="PANTHER" id="PTHR21660">
    <property type="entry name" value="THIOESTERASE SUPERFAMILY MEMBER-RELATED"/>
    <property type="match status" value="1"/>
</dbReference>
<dbReference type="NCBIfam" id="TIGR00369">
    <property type="entry name" value="unchar_dom_1"/>
    <property type="match status" value="1"/>
</dbReference>
<evidence type="ECO:0000313" key="5">
    <source>
        <dbReference type="EMBL" id="HFW32411.1"/>
    </source>
</evidence>
<keyword evidence="2" id="KW-0378">Hydrolase</keyword>
<evidence type="ECO:0000259" key="3">
    <source>
        <dbReference type="Pfam" id="PF03061"/>
    </source>
</evidence>
<dbReference type="EMBL" id="DSCQ01000035">
    <property type="protein sequence ID" value="HET21042.1"/>
    <property type="molecule type" value="Genomic_DNA"/>
</dbReference>
<reference evidence="4" key="1">
    <citation type="journal article" date="2020" name="mSystems">
        <title>Genome- and Community-Level Interaction Insights into Carbon Utilization and Element Cycling Functions of Hydrothermarchaeota in Hydrothermal Sediment.</title>
        <authorList>
            <person name="Zhou Z."/>
            <person name="Liu Y."/>
            <person name="Xu W."/>
            <person name="Pan J."/>
            <person name="Luo Z.H."/>
            <person name="Li M."/>
        </authorList>
    </citation>
    <scope>NUCLEOTIDE SEQUENCE [LARGE SCALE GENOMIC DNA]</scope>
    <source>
        <strain evidence="4">SpSt-12</strain>
        <strain evidence="6">SpSt-38</strain>
        <strain evidence="5">SpSt-87</strain>
    </source>
</reference>
<dbReference type="EMBL" id="DTLB01000035">
    <property type="protein sequence ID" value="HFW32411.1"/>
    <property type="molecule type" value="Genomic_DNA"/>
</dbReference>
<dbReference type="PANTHER" id="PTHR21660:SF1">
    <property type="entry name" value="ACYL-COENZYME A THIOESTERASE 13"/>
    <property type="match status" value="1"/>
</dbReference>
<protein>
    <submittedName>
        <fullName evidence="4">PaaI family thioesterase</fullName>
    </submittedName>
</protein>
<gene>
    <name evidence="4" type="ORF">ENN70_02870</name>
    <name evidence="6" type="ORF">ENR21_05790</name>
    <name evidence="5" type="ORF">ENW66_05605</name>
</gene>